<organism evidence="1 2">
    <name type="scientific">Fusarium decemcellulare</name>
    <dbReference type="NCBI Taxonomy" id="57161"/>
    <lineage>
        <taxon>Eukaryota</taxon>
        <taxon>Fungi</taxon>
        <taxon>Dikarya</taxon>
        <taxon>Ascomycota</taxon>
        <taxon>Pezizomycotina</taxon>
        <taxon>Sordariomycetes</taxon>
        <taxon>Hypocreomycetidae</taxon>
        <taxon>Hypocreales</taxon>
        <taxon>Nectriaceae</taxon>
        <taxon>Fusarium</taxon>
        <taxon>Fusarium decemcellulare species complex</taxon>
    </lineage>
</organism>
<gene>
    <name evidence="1" type="ORF">NM208_g8460</name>
</gene>
<protein>
    <submittedName>
        <fullName evidence="1">Uncharacterized protein</fullName>
    </submittedName>
</protein>
<dbReference type="EMBL" id="JANRMS010000965">
    <property type="protein sequence ID" value="KAJ3532392.1"/>
    <property type="molecule type" value="Genomic_DNA"/>
</dbReference>
<evidence type="ECO:0000313" key="2">
    <source>
        <dbReference type="Proteomes" id="UP001148629"/>
    </source>
</evidence>
<accession>A0ACC1S5A9</accession>
<dbReference type="Proteomes" id="UP001148629">
    <property type="component" value="Unassembled WGS sequence"/>
</dbReference>
<keyword evidence="2" id="KW-1185">Reference proteome</keyword>
<proteinExistence type="predicted"/>
<reference evidence="1" key="1">
    <citation type="submission" date="2022-08" db="EMBL/GenBank/DDBJ databases">
        <title>Genome Sequence of Fusarium decemcellulare.</title>
        <authorList>
            <person name="Buettner E."/>
        </authorList>
    </citation>
    <scope>NUCLEOTIDE SEQUENCE</scope>
    <source>
        <strain evidence="1">Babe19</strain>
    </source>
</reference>
<sequence>MANTSADTKSQHERPGGGVDSPLEVAVVGGGIIGLMVALGLLRRGLHVTIFEQAQELGEISAGFAFTAVARECMRRLDPRLVEALDRVGGSEPSCIQSLLGRIQPNERSRGSVTRGVALQVLAEYTDDETKNKVTLSFTDGSSTEVDCVIGCDGIRSRTKQLLLGQDSLASYPTFSHKVAYRAVIPIDDAIAAFGHEKANNQCTHMGLDATVISYPVAQWTLSNIVIFIHQPDPWTHEKMTAPATKDEIWGHLSGWSPSIQKMVESLPEKLTKWAIFDTADNPATTYARGRVCIAGDAGHASSPFLGAGACMGVEDALVLSVALDLATDHIQEEGTHTRKLAISSALEAYSDVRRDRSQWLVRASREVGDLYQWRNRVTGRDTSKCRTELEKYQRKLWDWNVDEMVTETGYNFLRLMEPKELEDCSL</sequence>
<name>A0ACC1S5A9_9HYPO</name>
<evidence type="ECO:0000313" key="1">
    <source>
        <dbReference type="EMBL" id="KAJ3532392.1"/>
    </source>
</evidence>
<comment type="caution">
    <text evidence="1">The sequence shown here is derived from an EMBL/GenBank/DDBJ whole genome shotgun (WGS) entry which is preliminary data.</text>
</comment>